<sequence>MWKTIAIYSLYAFLLSTYKTLPGVFYIRFYYEIAMGIIFPKFIKSLLINDYSEKSPFETSTSQTYNSPFECDAYCHKSNSTYFHELDISRARLMVSRLQKFFMFYQTESKTWPYVPLANIFVTFKKEIKPFQSYQVKHRILGWDRKWLFILSKFVSTGEKGEIIHAVCITKYVLKDGRKTISPKEALKFCGYQIEQYEEEAKRGVDLVKWFVDTGDVEALDI</sequence>
<evidence type="ECO:0000256" key="1">
    <source>
        <dbReference type="ARBA" id="ARBA00038476"/>
    </source>
</evidence>
<keyword evidence="4" id="KW-1185">Reference proteome</keyword>
<dbReference type="InterPro" id="IPR029069">
    <property type="entry name" value="HotDog_dom_sf"/>
</dbReference>
<gene>
    <name evidence="3" type="ORF">BN7_2935</name>
</gene>
<dbReference type="PANTHER" id="PTHR12475:SF4">
    <property type="entry name" value="PROTEIN THEM6"/>
    <property type="match status" value="1"/>
</dbReference>
<dbReference type="PANTHER" id="PTHR12475">
    <property type="match status" value="1"/>
</dbReference>
<dbReference type="InterPro" id="IPR051490">
    <property type="entry name" value="THEM6_lcsJ_thioesterase"/>
</dbReference>
<comment type="caution">
    <text evidence="3">The sequence shown here is derived from an EMBL/GenBank/DDBJ whole genome shotgun (WGS) entry which is preliminary data.</text>
</comment>
<keyword evidence="2" id="KW-0812">Transmembrane</keyword>
<name>K0KMF7_WICCF</name>
<dbReference type="Gene3D" id="3.10.129.10">
    <property type="entry name" value="Hotdog Thioesterase"/>
    <property type="match status" value="1"/>
</dbReference>
<keyword evidence="2" id="KW-0472">Membrane</keyword>
<dbReference type="HOGENOM" id="CLU_040660_3_0_1"/>
<evidence type="ECO:0000256" key="2">
    <source>
        <dbReference type="SAM" id="Phobius"/>
    </source>
</evidence>
<feature type="transmembrane region" description="Helical" evidence="2">
    <location>
        <begin position="6"/>
        <end position="31"/>
    </location>
</feature>
<keyword evidence="2" id="KW-1133">Transmembrane helix</keyword>
<dbReference type="FunCoup" id="K0KMF7">
    <property type="interactions" value="38"/>
</dbReference>
<accession>K0KMF7</accession>
<reference evidence="3 4" key="1">
    <citation type="journal article" date="2012" name="Eukaryot. Cell">
        <title>Draft genome sequence of Wickerhamomyces ciferrii NRRL Y-1031 F-60-10.</title>
        <authorList>
            <person name="Schneider J."/>
            <person name="Andrea H."/>
            <person name="Blom J."/>
            <person name="Jaenicke S."/>
            <person name="Ruckert C."/>
            <person name="Schorsch C."/>
            <person name="Szczepanowski R."/>
            <person name="Farwick M."/>
            <person name="Goesmann A."/>
            <person name="Puhler A."/>
            <person name="Schaffer S."/>
            <person name="Tauch A."/>
            <person name="Kohler T."/>
            <person name="Brinkrolf K."/>
        </authorList>
    </citation>
    <scope>NUCLEOTIDE SEQUENCE [LARGE SCALE GENOMIC DNA]</scope>
    <source>
        <strain evidence="4">ATCC 14091 / BCRC 22168 / CBS 111 / JCM 3599 / NBRC 0793 / NRRL Y-1031 F-60-10</strain>
    </source>
</reference>
<dbReference type="AlphaFoldDB" id="K0KMF7"/>
<dbReference type="EMBL" id="CAIF01000076">
    <property type="protein sequence ID" value="CCH43387.1"/>
    <property type="molecule type" value="Genomic_DNA"/>
</dbReference>
<dbReference type="SUPFAM" id="SSF54637">
    <property type="entry name" value="Thioesterase/thiol ester dehydrase-isomerase"/>
    <property type="match status" value="1"/>
</dbReference>
<dbReference type="Pfam" id="PF13279">
    <property type="entry name" value="4HBT_2"/>
    <property type="match status" value="1"/>
</dbReference>
<dbReference type="Proteomes" id="UP000009328">
    <property type="component" value="Unassembled WGS sequence"/>
</dbReference>
<evidence type="ECO:0000313" key="4">
    <source>
        <dbReference type="Proteomes" id="UP000009328"/>
    </source>
</evidence>
<dbReference type="eggNOG" id="KOG4366">
    <property type="taxonomic scope" value="Eukaryota"/>
</dbReference>
<evidence type="ECO:0000313" key="3">
    <source>
        <dbReference type="EMBL" id="CCH43387.1"/>
    </source>
</evidence>
<dbReference type="InParanoid" id="K0KMF7"/>
<comment type="similarity">
    <text evidence="1">Belongs to the lcsJ thioesterase family.</text>
</comment>
<proteinExistence type="inferred from homology"/>
<dbReference type="CDD" id="cd00586">
    <property type="entry name" value="4HBT"/>
    <property type="match status" value="1"/>
</dbReference>
<protein>
    <submittedName>
        <fullName evidence="3">Secreted protein</fullName>
    </submittedName>
</protein>
<organism evidence="3 4">
    <name type="scientific">Wickerhamomyces ciferrii (strain ATCC 14091 / BCRC 22168 / CBS 111 / JCM 3599 / NBRC 0793 / NRRL Y-1031 F-60-10)</name>
    <name type="common">Yeast</name>
    <name type="synonym">Pichia ciferrii</name>
    <dbReference type="NCBI Taxonomy" id="1206466"/>
    <lineage>
        <taxon>Eukaryota</taxon>
        <taxon>Fungi</taxon>
        <taxon>Dikarya</taxon>
        <taxon>Ascomycota</taxon>
        <taxon>Saccharomycotina</taxon>
        <taxon>Saccharomycetes</taxon>
        <taxon>Phaffomycetales</taxon>
        <taxon>Wickerhamomycetaceae</taxon>
        <taxon>Wickerhamomyces</taxon>
    </lineage>
</organism>